<name>A0A4R6GHH8_9BURK</name>
<evidence type="ECO:0000256" key="2">
    <source>
        <dbReference type="ARBA" id="ARBA00022723"/>
    </source>
</evidence>
<dbReference type="EMBL" id="SNWF01000004">
    <property type="protein sequence ID" value="TDN94431.1"/>
    <property type="molecule type" value="Genomic_DNA"/>
</dbReference>
<comment type="cofactor">
    <cofactor evidence="1">
        <name>Mg(2+)</name>
        <dbReference type="ChEBI" id="CHEBI:18420"/>
    </cofactor>
</comment>
<evidence type="ECO:0000313" key="7">
    <source>
        <dbReference type="Proteomes" id="UP000294737"/>
    </source>
</evidence>
<dbReference type="Gene3D" id="3.20.20.370">
    <property type="entry name" value="Glycoside hydrolase/deacetylase"/>
    <property type="match status" value="1"/>
</dbReference>
<evidence type="ECO:0000256" key="5">
    <source>
        <dbReference type="ARBA" id="ARBA00023277"/>
    </source>
</evidence>
<proteinExistence type="predicted"/>
<keyword evidence="3 6" id="KW-0378">Hydrolase</keyword>
<comment type="caution">
    <text evidence="6">The sequence shown here is derived from an EMBL/GenBank/DDBJ whole genome shotgun (WGS) entry which is preliminary data.</text>
</comment>
<dbReference type="PANTHER" id="PTHR31609">
    <property type="entry name" value="YDJC DEACETYLASE FAMILY MEMBER"/>
    <property type="match status" value="1"/>
</dbReference>
<dbReference type="GO" id="GO:0005975">
    <property type="term" value="P:carbohydrate metabolic process"/>
    <property type="evidence" value="ECO:0007669"/>
    <property type="project" value="InterPro"/>
</dbReference>
<dbReference type="GO" id="GO:0019213">
    <property type="term" value="F:deacetylase activity"/>
    <property type="evidence" value="ECO:0007669"/>
    <property type="project" value="TreeGrafter"/>
</dbReference>
<dbReference type="RefSeq" id="WP_112991712.1">
    <property type="nucleotide sequence ID" value="NZ_PTLZ01000001.1"/>
</dbReference>
<protein>
    <submittedName>
        <fullName evidence="6">Putative glycoside hydrolase/deacetylase ChbG (UPF0249 family)</fullName>
    </submittedName>
</protein>
<evidence type="ECO:0000256" key="1">
    <source>
        <dbReference type="ARBA" id="ARBA00001946"/>
    </source>
</evidence>
<evidence type="ECO:0000256" key="4">
    <source>
        <dbReference type="ARBA" id="ARBA00022842"/>
    </source>
</evidence>
<gene>
    <name evidence="6" type="ORF">EV677_0975</name>
</gene>
<dbReference type="PANTHER" id="PTHR31609:SF1">
    <property type="entry name" value="CARBOHYDRATE DEACETYLASE"/>
    <property type="match status" value="1"/>
</dbReference>
<organism evidence="6 7">
    <name type="scientific">Herminiimonas fonticola</name>
    <dbReference type="NCBI Taxonomy" id="303380"/>
    <lineage>
        <taxon>Bacteria</taxon>
        <taxon>Pseudomonadati</taxon>
        <taxon>Pseudomonadota</taxon>
        <taxon>Betaproteobacteria</taxon>
        <taxon>Burkholderiales</taxon>
        <taxon>Oxalobacteraceae</taxon>
        <taxon>Herminiimonas</taxon>
    </lineage>
</organism>
<accession>A0A4R6GHH8</accession>
<dbReference type="GO" id="GO:0016787">
    <property type="term" value="F:hydrolase activity"/>
    <property type="evidence" value="ECO:0007669"/>
    <property type="project" value="UniProtKB-KW"/>
</dbReference>
<dbReference type="Pfam" id="PF04794">
    <property type="entry name" value="YdjC"/>
    <property type="match status" value="1"/>
</dbReference>
<dbReference type="InterPro" id="IPR006879">
    <property type="entry name" value="YdjC-like"/>
</dbReference>
<reference evidence="6 7" key="1">
    <citation type="submission" date="2019-03" db="EMBL/GenBank/DDBJ databases">
        <title>Genomic Encyclopedia of Type Strains, Phase IV (KMG-IV): sequencing the most valuable type-strain genomes for metagenomic binning, comparative biology and taxonomic classification.</title>
        <authorList>
            <person name="Goeker M."/>
        </authorList>
    </citation>
    <scope>NUCLEOTIDE SEQUENCE [LARGE SCALE GENOMIC DNA]</scope>
    <source>
        <strain evidence="6 7">DSM 18555</strain>
    </source>
</reference>
<keyword evidence="5" id="KW-0119">Carbohydrate metabolism</keyword>
<evidence type="ECO:0000256" key="3">
    <source>
        <dbReference type="ARBA" id="ARBA00022801"/>
    </source>
</evidence>
<dbReference type="GO" id="GO:0046872">
    <property type="term" value="F:metal ion binding"/>
    <property type="evidence" value="ECO:0007669"/>
    <property type="project" value="UniProtKB-KW"/>
</dbReference>
<keyword evidence="2" id="KW-0479">Metal-binding</keyword>
<keyword evidence="7" id="KW-1185">Reference proteome</keyword>
<dbReference type="CDD" id="cd10807">
    <property type="entry name" value="YdjC_like_3"/>
    <property type="match status" value="1"/>
</dbReference>
<dbReference type="SUPFAM" id="SSF88713">
    <property type="entry name" value="Glycoside hydrolase/deacetylase"/>
    <property type="match status" value="1"/>
</dbReference>
<evidence type="ECO:0000313" key="6">
    <source>
        <dbReference type="EMBL" id="TDN94431.1"/>
    </source>
</evidence>
<keyword evidence="4" id="KW-0460">Magnesium</keyword>
<dbReference type="AlphaFoldDB" id="A0A4R6GHH8"/>
<dbReference type="Proteomes" id="UP000294737">
    <property type="component" value="Unassembled WGS sequence"/>
</dbReference>
<dbReference type="InterPro" id="IPR011330">
    <property type="entry name" value="Glyco_hydro/deAcase_b/a-brl"/>
</dbReference>
<sequence>MTPIALCSDDYAQNPGIDAGILELLSLGRLTAVSCFSTAPNWQSISAPALRAYREQADIGLHFNLTEGFGADAPSLNAVILRSLLHSLNPQKVEQELERQLDAFEDGFGQVPDFIDGHQHVHQFAGVRQILLKVIKRRYAKHLIWVRNTVPANPAWGGKPQILKYLGGQSLAKDLQSARVASNKGFAGVYGFDQEDYAACFKVWLDAAQTGMLIMCHPATQAYPDDEIAQQRVLEYRFFQSEKFEQMLAAMQTRLVRLSHLVT</sequence>
<dbReference type="OrthoDB" id="5295855at2"/>